<sequence length="168" mass="19308">MDLKKQQEPTKQTKETGNIYTIYNMRALGKRFLVLLEYTIICLLAIASVEYFKYSTKIHYDWFHCTPVYENITAANNIQKLFAVGGPSCDKRGQLKTIVKRIGRDYPVNTERKSFCIVEDKSLAYKHYPIENGNKGNPGYFAYIASTENMSDMNKLTSLCDSESIFNI</sequence>
<dbReference type="Proteomes" id="UP000095358">
    <property type="component" value="Unassembled WGS sequence"/>
</dbReference>
<dbReference type="EMBL" id="LPNN01000001">
    <property type="protein sequence ID" value="OEJ93059.1"/>
    <property type="molecule type" value="Genomic_DNA"/>
</dbReference>
<keyword evidence="1" id="KW-0812">Transmembrane</keyword>
<gene>
    <name evidence="2" type="ORF">AWRI3580_g76</name>
</gene>
<evidence type="ECO:0000256" key="1">
    <source>
        <dbReference type="SAM" id="Phobius"/>
    </source>
</evidence>
<dbReference type="VEuPathDB" id="FungiDB:AWRI3580_g76"/>
<accession>A0A1E5S1Z9</accession>
<reference evidence="3" key="1">
    <citation type="journal article" date="2016" name="Genome Announc.">
        <title>Genome sequences of three species of Hanseniaspora isolated from spontaneous wine fermentations.</title>
        <authorList>
            <person name="Sternes P.R."/>
            <person name="Lee D."/>
            <person name="Kutyna D.R."/>
            <person name="Borneman A.R."/>
        </authorList>
    </citation>
    <scope>NUCLEOTIDE SEQUENCE [LARGE SCALE GENOMIC DNA]</scope>
    <source>
        <strain evidence="3">AWRI3580</strain>
    </source>
</reference>
<evidence type="ECO:0000313" key="2">
    <source>
        <dbReference type="EMBL" id="OEJ93059.1"/>
    </source>
</evidence>
<name>A0A1E5S1Z9_HANUV</name>
<evidence type="ECO:0000313" key="3">
    <source>
        <dbReference type="Proteomes" id="UP000095358"/>
    </source>
</evidence>
<keyword evidence="1" id="KW-1133">Transmembrane helix</keyword>
<comment type="caution">
    <text evidence="2">The sequence shown here is derived from an EMBL/GenBank/DDBJ whole genome shotgun (WGS) entry which is preliminary data.</text>
</comment>
<organism evidence="2 3">
    <name type="scientific">Hanseniaspora uvarum</name>
    <name type="common">Yeast</name>
    <name type="synonym">Kloeckera apiculata</name>
    <dbReference type="NCBI Taxonomy" id="29833"/>
    <lineage>
        <taxon>Eukaryota</taxon>
        <taxon>Fungi</taxon>
        <taxon>Dikarya</taxon>
        <taxon>Ascomycota</taxon>
        <taxon>Saccharomycotina</taxon>
        <taxon>Saccharomycetes</taxon>
        <taxon>Saccharomycodales</taxon>
        <taxon>Saccharomycodaceae</taxon>
        <taxon>Hanseniaspora</taxon>
    </lineage>
</organism>
<proteinExistence type="predicted"/>
<protein>
    <submittedName>
        <fullName evidence="2">Ceramide synthase subunit LIP1</fullName>
    </submittedName>
</protein>
<dbReference type="OrthoDB" id="3979149at2759"/>
<feature type="transmembrane region" description="Helical" evidence="1">
    <location>
        <begin position="32"/>
        <end position="52"/>
    </location>
</feature>
<keyword evidence="3" id="KW-1185">Reference proteome</keyword>
<dbReference type="AlphaFoldDB" id="A0A1E5S1Z9"/>
<dbReference type="STRING" id="29833.A0A1E5S1Z9"/>
<keyword evidence="1" id="KW-0472">Membrane</keyword>